<evidence type="ECO:0000313" key="2">
    <source>
        <dbReference type="EMBL" id="MFB9824494.1"/>
    </source>
</evidence>
<dbReference type="Proteomes" id="UP001589595">
    <property type="component" value="Unassembled WGS sequence"/>
</dbReference>
<keyword evidence="3" id="KW-1185">Reference proteome</keyword>
<dbReference type="GeneID" id="67210875"/>
<sequence length="92" mass="9686">MSTSGPDAVDPEDMNGSDHSDVPADIDGAYLFGISRDGTPFYYDDDRGRVVEGDRHGGVADDHGPVDSAESFIAEVDRGVGWDLLGGADDRG</sequence>
<dbReference type="RefSeq" id="WP_222920858.1">
    <property type="nucleotide sequence ID" value="NZ_CP082286.1"/>
</dbReference>
<protein>
    <submittedName>
        <fullName evidence="2">Uncharacterized protein</fullName>
    </submittedName>
</protein>
<gene>
    <name evidence="2" type="ORF">ACFFOL_09990</name>
</gene>
<feature type="region of interest" description="Disordered" evidence="1">
    <location>
        <begin position="1"/>
        <end position="22"/>
    </location>
</feature>
<organism evidence="2 3">
    <name type="scientific">Halobaculum roseum</name>
    <dbReference type="NCBI Taxonomy" id="2175149"/>
    <lineage>
        <taxon>Archaea</taxon>
        <taxon>Methanobacteriati</taxon>
        <taxon>Methanobacteriota</taxon>
        <taxon>Stenosarchaea group</taxon>
        <taxon>Halobacteria</taxon>
        <taxon>Halobacteriales</taxon>
        <taxon>Haloferacaceae</taxon>
        <taxon>Halobaculum</taxon>
    </lineage>
</organism>
<comment type="caution">
    <text evidence="2">The sequence shown here is derived from an EMBL/GenBank/DDBJ whole genome shotgun (WGS) entry which is preliminary data.</text>
</comment>
<dbReference type="AlphaFoldDB" id="A0ABD5MKZ1"/>
<reference evidence="2" key="1">
    <citation type="submission" date="2024-09" db="EMBL/GenBank/DDBJ databases">
        <authorList>
            <person name="Sun Q."/>
        </authorList>
    </citation>
    <scope>NUCLEOTIDE SEQUENCE [LARGE SCALE GENOMIC DNA]</scope>
    <source>
        <strain evidence="2">JCM 31273</strain>
    </source>
</reference>
<evidence type="ECO:0000313" key="3">
    <source>
        <dbReference type="Proteomes" id="UP001589595"/>
    </source>
</evidence>
<proteinExistence type="predicted"/>
<evidence type="ECO:0000256" key="1">
    <source>
        <dbReference type="SAM" id="MobiDB-lite"/>
    </source>
</evidence>
<accession>A0ABD5MKZ1</accession>
<dbReference type="EMBL" id="JBHMAJ010000007">
    <property type="protein sequence ID" value="MFB9824494.1"/>
    <property type="molecule type" value="Genomic_DNA"/>
</dbReference>
<name>A0ABD5MKZ1_9EURY</name>